<dbReference type="Pfam" id="PF00392">
    <property type="entry name" value="GntR"/>
    <property type="match status" value="1"/>
</dbReference>
<dbReference type="Gene3D" id="1.10.10.10">
    <property type="entry name" value="Winged helix-like DNA-binding domain superfamily/Winged helix DNA-binding domain"/>
    <property type="match status" value="1"/>
</dbReference>
<dbReference type="InterPro" id="IPR036390">
    <property type="entry name" value="WH_DNA-bd_sf"/>
</dbReference>
<dbReference type="InterPro" id="IPR000524">
    <property type="entry name" value="Tscrpt_reg_HTH_GntR"/>
</dbReference>
<dbReference type="Pfam" id="PF07729">
    <property type="entry name" value="FCD"/>
    <property type="match status" value="1"/>
</dbReference>
<accession>A0ABY3RX28</accession>
<keyword evidence="3" id="KW-0804">Transcription</keyword>
<keyword evidence="6" id="KW-1185">Reference proteome</keyword>
<reference evidence="5 6" key="1">
    <citation type="submission" date="2023-01" db="EMBL/GenBank/DDBJ databases">
        <title>Characterization of estradiol degrading bacteria Microbacterium sp. MZT7 and reveal degrading genes through genome analysis.</title>
        <authorList>
            <person name="Hao P."/>
            <person name="Gao Y."/>
        </authorList>
    </citation>
    <scope>NUCLEOTIDE SEQUENCE [LARGE SCALE GENOMIC DNA]</scope>
    <source>
        <strain evidence="5 6">MZT7</strain>
    </source>
</reference>
<dbReference type="SUPFAM" id="SSF46785">
    <property type="entry name" value="Winged helix' DNA-binding domain"/>
    <property type="match status" value="1"/>
</dbReference>
<name>A0ABY3RX28_9MICO</name>
<dbReference type="PRINTS" id="PR00035">
    <property type="entry name" value="HTHGNTR"/>
</dbReference>
<keyword evidence="1" id="KW-0805">Transcription regulation</keyword>
<dbReference type="PANTHER" id="PTHR43537:SF52">
    <property type="entry name" value="FATTY ACID METABOLISM REGULATOR PROTEIN"/>
    <property type="match status" value="1"/>
</dbReference>
<evidence type="ECO:0000256" key="2">
    <source>
        <dbReference type="ARBA" id="ARBA00023125"/>
    </source>
</evidence>
<dbReference type="Proteomes" id="UP001199642">
    <property type="component" value="Chromosome"/>
</dbReference>
<evidence type="ECO:0000313" key="6">
    <source>
        <dbReference type="Proteomes" id="UP001199642"/>
    </source>
</evidence>
<dbReference type="EMBL" id="CP082781">
    <property type="protein sequence ID" value="UGS28638.1"/>
    <property type="molecule type" value="Genomic_DNA"/>
</dbReference>
<organism evidence="5 6">
    <name type="scientific">Microbacterium resistens</name>
    <dbReference type="NCBI Taxonomy" id="156977"/>
    <lineage>
        <taxon>Bacteria</taxon>
        <taxon>Bacillati</taxon>
        <taxon>Actinomycetota</taxon>
        <taxon>Actinomycetes</taxon>
        <taxon>Micrococcales</taxon>
        <taxon>Microbacteriaceae</taxon>
        <taxon>Microbacterium</taxon>
    </lineage>
</organism>
<dbReference type="PANTHER" id="PTHR43537">
    <property type="entry name" value="TRANSCRIPTIONAL REGULATOR, GNTR FAMILY"/>
    <property type="match status" value="1"/>
</dbReference>
<dbReference type="Gene3D" id="1.20.120.530">
    <property type="entry name" value="GntR ligand-binding domain-like"/>
    <property type="match status" value="1"/>
</dbReference>
<feature type="domain" description="HTH gntR-type" evidence="4">
    <location>
        <begin position="11"/>
        <end position="78"/>
    </location>
</feature>
<dbReference type="InterPro" id="IPR036388">
    <property type="entry name" value="WH-like_DNA-bd_sf"/>
</dbReference>
<gene>
    <name evidence="5" type="ORF">K8F61_17020</name>
</gene>
<evidence type="ECO:0000256" key="1">
    <source>
        <dbReference type="ARBA" id="ARBA00023015"/>
    </source>
</evidence>
<dbReference type="InterPro" id="IPR011711">
    <property type="entry name" value="GntR_C"/>
</dbReference>
<proteinExistence type="predicted"/>
<evidence type="ECO:0000259" key="4">
    <source>
        <dbReference type="PROSITE" id="PS50949"/>
    </source>
</evidence>
<dbReference type="CDD" id="cd07377">
    <property type="entry name" value="WHTH_GntR"/>
    <property type="match status" value="1"/>
</dbReference>
<protein>
    <submittedName>
        <fullName evidence="5">GntR family transcriptional regulator</fullName>
    </submittedName>
</protein>
<evidence type="ECO:0000256" key="3">
    <source>
        <dbReference type="ARBA" id="ARBA00023163"/>
    </source>
</evidence>
<sequence length="208" mass="22859">MTPISVGVEKQLLAEELFQRIGETIIDGTLEPGQRIRDADLAAQYSVSRMPVREALQRLERLGLVEMRPSRFTRVTEVNDETVAQSLEFAGYQAGVLTRMAVLRMSDAQRASAAALAESVADALVERSDVVAARWALFGYLADHCGNPLHTMLLSETGMVLTRNLRGWSLGDDGRAQVADGYRRYAEAIRIGDADGAEQQARTVHLVD</sequence>
<dbReference type="SUPFAM" id="SSF48008">
    <property type="entry name" value="GntR ligand-binding domain-like"/>
    <property type="match status" value="1"/>
</dbReference>
<dbReference type="SMART" id="SM00345">
    <property type="entry name" value="HTH_GNTR"/>
    <property type="match status" value="1"/>
</dbReference>
<keyword evidence="2" id="KW-0238">DNA-binding</keyword>
<dbReference type="InterPro" id="IPR008920">
    <property type="entry name" value="TF_FadR/GntR_C"/>
</dbReference>
<evidence type="ECO:0000313" key="5">
    <source>
        <dbReference type="EMBL" id="UGS28638.1"/>
    </source>
</evidence>
<dbReference type="PROSITE" id="PS50949">
    <property type="entry name" value="HTH_GNTR"/>
    <property type="match status" value="1"/>
</dbReference>